<dbReference type="AlphaFoldDB" id="A0AAV4VIP2"/>
<dbReference type="EMBL" id="BPLQ01013113">
    <property type="protein sequence ID" value="GIY69830.1"/>
    <property type="molecule type" value="Genomic_DNA"/>
</dbReference>
<feature type="chain" id="PRO_5043484130" description="Secreted protein" evidence="1">
    <location>
        <begin position="19"/>
        <end position="111"/>
    </location>
</feature>
<accession>A0AAV4VIP2</accession>
<protein>
    <recommendedName>
        <fullName evidence="4">Secreted protein</fullName>
    </recommendedName>
</protein>
<name>A0AAV4VIP2_9ARAC</name>
<evidence type="ECO:0008006" key="4">
    <source>
        <dbReference type="Google" id="ProtNLM"/>
    </source>
</evidence>
<dbReference type="Proteomes" id="UP001054837">
    <property type="component" value="Unassembled WGS sequence"/>
</dbReference>
<feature type="signal peptide" evidence="1">
    <location>
        <begin position="1"/>
        <end position="18"/>
    </location>
</feature>
<evidence type="ECO:0000256" key="1">
    <source>
        <dbReference type="SAM" id="SignalP"/>
    </source>
</evidence>
<gene>
    <name evidence="2" type="ORF">CDAR_227661</name>
</gene>
<sequence length="111" mass="12948">MALFKKLLLLSVLNTGYYFQSKPAAIIQNLSTAKTSHCENKDRTLSSKWRWPYYWIYAVGGGKTFEHMTCVANVVIDIRIFENCDDINVMKCYYSGRRRRWLLIAELSTPN</sequence>
<organism evidence="2 3">
    <name type="scientific">Caerostris darwini</name>
    <dbReference type="NCBI Taxonomy" id="1538125"/>
    <lineage>
        <taxon>Eukaryota</taxon>
        <taxon>Metazoa</taxon>
        <taxon>Ecdysozoa</taxon>
        <taxon>Arthropoda</taxon>
        <taxon>Chelicerata</taxon>
        <taxon>Arachnida</taxon>
        <taxon>Araneae</taxon>
        <taxon>Araneomorphae</taxon>
        <taxon>Entelegynae</taxon>
        <taxon>Araneoidea</taxon>
        <taxon>Araneidae</taxon>
        <taxon>Caerostris</taxon>
    </lineage>
</organism>
<comment type="caution">
    <text evidence="2">The sequence shown here is derived from an EMBL/GenBank/DDBJ whole genome shotgun (WGS) entry which is preliminary data.</text>
</comment>
<evidence type="ECO:0000313" key="3">
    <source>
        <dbReference type="Proteomes" id="UP001054837"/>
    </source>
</evidence>
<proteinExistence type="predicted"/>
<keyword evidence="1" id="KW-0732">Signal</keyword>
<keyword evidence="3" id="KW-1185">Reference proteome</keyword>
<evidence type="ECO:0000313" key="2">
    <source>
        <dbReference type="EMBL" id="GIY69830.1"/>
    </source>
</evidence>
<reference evidence="2 3" key="1">
    <citation type="submission" date="2021-06" db="EMBL/GenBank/DDBJ databases">
        <title>Caerostris darwini draft genome.</title>
        <authorList>
            <person name="Kono N."/>
            <person name="Arakawa K."/>
        </authorList>
    </citation>
    <scope>NUCLEOTIDE SEQUENCE [LARGE SCALE GENOMIC DNA]</scope>
</reference>